<organism evidence="2 3">
    <name type="scientific">Rehaibacterium terrae</name>
    <dbReference type="NCBI Taxonomy" id="1341696"/>
    <lineage>
        <taxon>Bacteria</taxon>
        <taxon>Pseudomonadati</taxon>
        <taxon>Pseudomonadota</taxon>
        <taxon>Gammaproteobacteria</taxon>
        <taxon>Lysobacterales</taxon>
        <taxon>Lysobacteraceae</taxon>
        <taxon>Rehaibacterium</taxon>
    </lineage>
</organism>
<reference evidence="2 3" key="1">
    <citation type="submission" date="2020-08" db="EMBL/GenBank/DDBJ databases">
        <title>Genomic Encyclopedia of Type Strains, Phase IV (KMG-IV): sequencing the most valuable type-strain genomes for metagenomic binning, comparative biology and taxonomic classification.</title>
        <authorList>
            <person name="Goeker M."/>
        </authorList>
    </citation>
    <scope>NUCLEOTIDE SEQUENCE [LARGE SCALE GENOMIC DNA]</scope>
    <source>
        <strain evidence="2 3">DSM 25897</strain>
    </source>
</reference>
<protein>
    <submittedName>
        <fullName evidence="2">F0F1-type ATP synthase assembly protein I</fullName>
    </submittedName>
</protein>
<dbReference type="Proteomes" id="UP000519004">
    <property type="component" value="Unassembled WGS sequence"/>
</dbReference>
<evidence type="ECO:0000256" key="1">
    <source>
        <dbReference type="SAM" id="Phobius"/>
    </source>
</evidence>
<keyword evidence="1" id="KW-1133">Transmembrane helix</keyword>
<dbReference type="RefSeq" id="WP_183949051.1">
    <property type="nucleotide sequence ID" value="NZ_JACHHX010000018.1"/>
</dbReference>
<proteinExistence type="predicted"/>
<dbReference type="EMBL" id="JACHHX010000018">
    <property type="protein sequence ID" value="MBB5016386.1"/>
    <property type="molecule type" value="Genomic_DNA"/>
</dbReference>
<comment type="caution">
    <text evidence="2">The sequence shown here is derived from an EMBL/GenBank/DDBJ whole genome shotgun (WGS) entry which is preliminary data.</text>
</comment>
<gene>
    <name evidence="2" type="ORF">HNQ58_002301</name>
</gene>
<evidence type="ECO:0000313" key="3">
    <source>
        <dbReference type="Proteomes" id="UP000519004"/>
    </source>
</evidence>
<keyword evidence="1" id="KW-0472">Membrane</keyword>
<sequence length="122" mass="12478">MHAPMAAGKRLTRRCVLAQLAVAAGLGLLFWPWSAPAALAAALGGGVMAAGTAVAGWRGFSRAAPAAGDALWRLVGGLLIKWLVVLLGLLLGLALWRLPPLPLLAGLLAAELAFVLAAARRN</sequence>
<feature type="transmembrane region" description="Helical" evidence="1">
    <location>
        <begin position="37"/>
        <end position="58"/>
    </location>
</feature>
<accession>A0A7W7Y1I1</accession>
<dbReference type="AlphaFoldDB" id="A0A7W7Y1I1"/>
<keyword evidence="1" id="KW-0812">Transmembrane</keyword>
<feature type="transmembrane region" description="Helical" evidence="1">
    <location>
        <begin position="70"/>
        <end position="95"/>
    </location>
</feature>
<dbReference type="PROSITE" id="PS51318">
    <property type="entry name" value="TAT"/>
    <property type="match status" value="1"/>
</dbReference>
<feature type="transmembrane region" description="Helical" evidence="1">
    <location>
        <begin position="101"/>
        <end position="119"/>
    </location>
</feature>
<dbReference type="InterPro" id="IPR006311">
    <property type="entry name" value="TAT_signal"/>
</dbReference>
<evidence type="ECO:0000313" key="2">
    <source>
        <dbReference type="EMBL" id="MBB5016386.1"/>
    </source>
</evidence>
<feature type="transmembrane region" description="Helical" evidence="1">
    <location>
        <begin position="12"/>
        <end position="31"/>
    </location>
</feature>
<keyword evidence="3" id="KW-1185">Reference proteome</keyword>
<name>A0A7W7Y1I1_9GAMM</name>